<keyword evidence="1" id="KW-0805">Transcription regulation</keyword>
<dbReference type="Pfam" id="PF00376">
    <property type="entry name" value="MerR"/>
    <property type="match status" value="1"/>
</dbReference>
<dbReference type="InterPro" id="IPR009061">
    <property type="entry name" value="DNA-bd_dom_put_sf"/>
</dbReference>
<dbReference type="CDD" id="cd04785">
    <property type="entry name" value="HTH_CadR-PbrR-like"/>
    <property type="match status" value="1"/>
</dbReference>
<dbReference type="SUPFAM" id="SSF46955">
    <property type="entry name" value="Putative DNA-binding domain"/>
    <property type="match status" value="1"/>
</dbReference>
<dbReference type="GeneID" id="88840145"/>
<dbReference type="Gene3D" id="1.10.1660.10">
    <property type="match status" value="1"/>
</dbReference>
<gene>
    <name evidence="5" type="ORF">NJD11_14415</name>
</gene>
<evidence type="ECO:0000313" key="5">
    <source>
        <dbReference type="EMBL" id="MDX2336130.1"/>
    </source>
</evidence>
<evidence type="ECO:0000256" key="1">
    <source>
        <dbReference type="ARBA" id="ARBA00023015"/>
    </source>
</evidence>
<dbReference type="PANTHER" id="PTHR30204:SF92">
    <property type="entry name" value="HTH-TYPE TRANSCRIPTIONAL REGULATOR ZNTR"/>
    <property type="match status" value="1"/>
</dbReference>
<evidence type="ECO:0000256" key="3">
    <source>
        <dbReference type="ARBA" id="ARBA00023163"/>
    </source>
</evidence>
<comment type="caution">
    <text evidence="5">The sequence shown here is derived from an EMBL/GenBank/DDBJ whole genome shotgun (WGS) entry which is preliminary data.</text>
</comment>
<protein>
    <submittedName>
        <fullName evidence="5">Helix-turn-helix domain-containing protein</fullName>
    </submittedName>
</protein>
<evidence type="ECO:0000313" key="6">
    <source>
        <dbReference type="Proteomes" id="UP001272940"/>
    </source>
</evidence>
<dbReference type="PRINTS" id="PR00040">
    <property type="entry name" value="HTHMERR"/>
</dbReference>
<evidence type="ECO:0000256" key="2">
    <source>
        <dbReference type="ARBA" id="ARBA00023125"/>
    </source>
</evidence>
<dbReference type="PANTHER" id="PTHR30204">
    <property type="entry name" value="REDOX-CYCLING DRUG-SENSING TRANSCRIPTIONAL ACTIVATOR SOXR"/>
    <property type="match status" value="1"/>
</dbReference>
<proteinExistence type="predicted"/>
<accession>A0ABU4KSY8</accession>
<dbReference type="RefSeq" id="WP_035307839.1">
    <property type="nucleotide sequence ID" value="NZ_JABTYI010000014.1"/>
</dbReference>
<dbReference type="PROSITE" id="PS00552">
    <property type="entry name" value="HTH_MERR_1"/>
    <property type="match status" value="1"/>
</dbReference>
<dbReference type="SMART" id="SM00422">
    <property type="entry name" value="HTH_MERR"/>
    <property type="match status" value="1"/>
</dbReference>
<sequence length="148" mass="16244">MARDPSPPPLRTIGRLSAETGVKVPTIRFYEKIGLLEEPPRTASDRRLYDGAATRRLAFIRHARQLGFEIDDIRALLALSDEPDQPCTEVNRIAERQLAAVETRIAGLQALHAELTRIQAASCSGGRISDCRVIEALGNHAHCDGLHA</sequence>
<dbReference type="InterPro" id="IPR015358">
    <property type="entry name" value="Tscrpt_reg_MerR_DNA-bd"/>
</dbReference>
<organism evidence="5 6">
    <name type="scientific">Brevundimonas vesicularis</name>
    <name type="common">Pseudomonas vesicularis</name>
    <dbReference type="NCBI Taxonomy" id="41276"/>
    <lineage>
        <taxon>Bacteria</taxon>
        <taxon>Pseudomonadati</taxon>
        <taxon>Pseudomonadota</taxon>
        <taxon>Alphaproteobacteria</taxon>
        <taxon>Caulobacterales</taxon>
        <taxon>Caulobacteraceae</taxon>
        <taxon>Brevundimonas</taxon>
    </lineage>
</organism>
<keyword evidence="6" id="KW-1185">Reference proteome</keyword>
<feature type="domain" description="HTH merR-type" evidence="4">
    <location>
        <begin position="12"/>
        <end position="79"/>
    </location>
</feature>
<dbReference type="InterPro" id="IPR047057">
    <property type="entry name" value="MerR_fam"/>
</dbReference>
<dbReference type="Pfam" id="PF09278">
    <property type="entry name" value="MerR-DNA-bind"/>
    <property type="match status" value="1"/>
</dbReference>
<keyword evidence="3" id="KW-0804">Transcription</keyword>
<dbReference type="EMBL" id="JAMYEC010000011">
    <property type="protein sequence ID" value="MDX2336130.1"/>
    <property type="molecule type" value="Genomic_DNA"/>
</dbReference>
<reference evidence="5 6" key="1">
    <citation type="journal article" date="2023" name="FEMS Microbes">
        <title>Whole genomes of deep-sea sponge-associated bacteria exhibit high novel natural product potential.</title>
        <authorList>
            <person name="Hesketh-Best P.J."/>
            <person name="January G.G."/>
            <person name="Koch M.J."/>
            <person name="Warburton P.J."/>
            <person name="Howell K.L."/>
            <person name="Upton M."/>
        </authorList>
    </citation>
    <scope>NUCLEOTIDE SEQUENCE [LARGE SCALE GENOMIC DNA]</scope>
    <source>
        <strain evidence="5 6">PC206-O</strain>
    </source>
</reference>
<dbReference type="InterPro" id="IPR000551">
    <property type="entry name" value="MerR-type_HTH_dom"/>
</dbReference>
<evidence type="ECO:0000259" key="4">
    <source>
        <dbReference type="PROSITE" id="PS50937"/>
    </source>
</evidence>
<dbReference type="PROSITE" id="PS50937">
    <property type="entry name" value="HTH_MERR_2"/>
    <property type="match status" value="1"/>
</dbReference>
<name>A0ABU4KSY8_BREVE</name>
<keyword evidence="2" id="KW-0238">DNA-binding</keyword>
<dbReference type="Proteomes" id="UP001272940">
    <property type="component" value="Unassembled WGS sequence"/>
</dbReference>